<keyword evidence="3" id="KW-1185">Reference proteome</keyword>
<feature type="chain" id="PRO_5002096371" evidence="1">
    <location>
        <begin position="26"/>
        <end position="121"/>
    </location>
</feature>
<dbReference type="Proteomes" id="UP000031036">
    <property type="component" value="Unassembled WGS sequence"/>
</dbReference>
<evidence type="ECO:0000313" key="3">
    <source>
        <dbReference type="Proteomes" id="UP000031036"/>
    </source>
</evidence>
<keyword evidence="1" id="KW-0732">Signal</keyword>
<gene>
    <name evidence="2" type="ORF">Tcan_18953</name>
</gene>
<name>A0A0B2VWH8_TOXCA</name>
<reference evidence="2 3" key="1">
    <citation type="submission" date="2014-11" db="EMBL/GenBank/DDBJ databases">
        <title>Genetic blueprint of the zoonotic pathogen Toxocara canis.</title>
        <authorList>
            <person name="Zhu X.-Q."/>
            <person name="Korhonen P.K."/>
            <person name="Cai H."/>
            <person name="Young N.D."/>
            <person name="Nejsum P."/>
            <person name="von Samson-Himmelstjerna G."/>
            <person name="Boag P.R."/>
            <person name="Tan P."/>
            <person name="Li Q."/>
            <person name="Min J."/>
            <person name="Yang Y."/>
            <person name="Wang X."/>
            <person name="Fang X."/>
            <person name="Hall R.S."/>
            <person name="Hofmann A."/>
            <person name="Sternberg P.W."/>
            <person name="Jex A.R."/>
            <person name="Gasser R.B."/>
        </authorList>
    </citation>
    <scope>NUCLEOTIDE SEQUENCE [LARGE SCALE GENOMIC DNA]</scope>
    <source>
        <strain evidence="2">PN_DK_2014</strain>
    </source>
</reference>
<comment type="caution">
    <text evidence="2">The sequence shown here is derived from an EMBL/GenBank/DDBJ whole genome shotgun (WGS) entry which is preliminary data.</text>
</comment>
<organism evidence="2 3">
    <name type="scientific">Toxocara canis</name>
    <name type="common">Canine roundworm</name>
    <dbReference type="NCBI Taxonomy" id="6265"/>
    <lineage>
        <taxon>Eukaryota</taxon>
        <taxon>Metazoa</taxon>
        <taxon>Ecdysozoa</taxon>
        <taxon>Nematoda</taxon>
        <taxon>Chromadorea</taxon>
        <taxon>Rhabditida</taxon>
        <taxon>Spirurina</taxon>
        <taxon>Ascaridomorpha</taxon>
        <taxon>Ascaridoidea</taxon>
        <taxon>Toxocaridae</taxon>
        <taxon>Toxocara</taxon>
    </lineage>
</organism>
<accession>A0A0B2VWH8</accession>
<evidence type="ECO:0000256" key="1">
    <source>
        <dbReference type="SAM" id="SignalP"/>
    </source>
</evidence>
<dbReference type="EMBL" id="JPKZ01000743">
    <property type="protein sequence ID" value="KHN85702.1"/>
    <property type="molecule type" value="Genomic_DNA"/>
</dbReference>
<feature type="signal peptide" evidence="1">
    <location>
        <begin position="1"/>
        <end position="25"/>
    </location>
</feature>
<protein>
    <submittedName>
        <fullName evidence="2">Uncharacterized protein</fullName>
    </submittedName>
</protein>
<proteinExistence type="predicted"/>
<sequence>MSTKSIRLFSIFAFLLAALPNAVQTFLILPTSNFPFERIRLASARNLNGLTNAKVDGSTSSSASVGMLTDIIEMMKQKMDKDVSATMKRLVGKCIPLYMSSLWISNSKFLICKYSMRRAPS</sequence>
<evidence type="ECO:0000313" key="2">
    <source>
        <dbReference type="EMBL" id="KHN85702.1"/>
    </source>
</evidence>
<dbReference type="AlphaFoldDB" id="A0A0B2VWH8"/>